<dbReference type="EMBL" id="OBEG01000001">
    <property type="protein sequence ID" value="SNY79422.1"/>
    <property type="molecule type" value="Genomic_DNA"/>
</dbReference>
<sequence>MKAAVRRVWLPFNEPLEGRVPWMYLDSEGFVSTGVGNKLDVTARVRAAPTPAERAASLIAARRLPWHHPDGSPATDAEINAAWDAVKSRMDLVAGGYRRFADVTELRLTDEHIDRLVFARLDELETLLRGRMVRHGSGAAVMPFAAFDSWPADAQLGALSMCWAMGPKFSFPAFQDAAFARDWLRCAAACRVNPEIGTVIRRNDRDQDLFRNAFRVEAEGLDPEVLLFRLPELPLGE</sequence>
<proteinExistence type="predicted"/>
<evidence type="ECO:0000256" key="2">
    <source>
        <dbReference type="ARBA" id="ARBA00022638"/>
    </source>
</evidence>
<reference evidence="3 4" key="1">
    <citation type="submission" date="2017-09" db="EMBL/GenBank/DDBJ databases">
        <authorList>
            <person name="Ehlers B."/>
            <person name="Leendertz F.H."/>
        </authorList>
    </citation>
    <scope>NUCLEOTIDE SEQUENCE [LARGE SCALE GENOMIC DNA]</scope>
    <source>
        <strain evidence="3 4">DSM 45537</strain>
    </source>
</reference>
<dbReference type="SUPFAM" id="SSF53955">
    <property type="entry name" value="Lysozyme-like"/>
    <property type="match status" value="1"/>
</dbReference>
<evidence type="ECO:0000313" key="4">
    <source>
        <dbReference type="Proteomes" id="UP000219565"/>
    </source>
</evidence>
<dbReference type="InterPro" id="IPR023346">
    <property type="entry name" value="Lysozyme-like_dom_sf"/>
</dbReference>
<dbReference type="RefSeq" id="WP_097244251.1">
    <property type="nucleotide sequence ID" value="NZ_OBEG01000001.1"/>
</dbReference>
<name>A0A285L3C8_9NOCA</name>
<evidence type="ECO:0000313" key="3">
    <source>
        <dbReference type="EMBL" id="SNY79422.1"/>
    </source>
</evidence>
<dbReference type="Proteomes" id="UP000219565">
    <property type="component" value="Unassembled WGS sequence"/>
</dbReference>
<dbReference type="AlphaFoldDB" id="A0A285L3C8"/>
<keyword evidence="2" id="KW-0081">Bacteriolytic enzyme</keyword>
<dbReference type="OrthoDB" id="4537716at2"/>
<gene>
    <name evidence="3" type="ORF">SAMN04244553_1600</name>
</gene>
<dbReference type="InterPro" id="IPR023347">
    <property type="entry name" value="Lysozyme_dom_sf"/>
</dbReference>
<dbReference type="STRING" id="1379680.GCA_001612615_01459"/>
<dbReference type="GO" id="GO:0031640">
    <property type="term" value="P:killing of cells of another organism"/>
    <property type="evidence" value="ECO:0007669"/>
    <property type="project" value="UniProtKB-KW"/>
</dbReference>
<keyword evidence="1" id="KW-0929">Antimicrobial</keyword>
<dbReference type="GO" id="GO:0003796">
    <property type="term" value="F:lysozyme activity"/>
    <property type="evidence" value="ECO:0007669"/>
    <property type="project" value="InterPro"/>
</dbReference>
<organism evidence="3 4">
    <name type="scientific">Nocardia amikacinitolerans</name>
    <dbReference type="NCBI Taxonomy" id="756689"/>
    <lineage>
        <taxon>Bacteria</taxon>
        <taxon>Bacillati</taxon>
        <taxon>Actinomycetota</taxon>
        <taxon>Actinomycetes</taxon>
        <taxon>Mycobacteriales</taxon>
        <taxon>Nocardiaceae</taxon>
        <taxon>Nocardia</taxon>
    </lineage>
</organism>
<accession>A0A285L3C8</accession>
<evidence type="ECO:0000256" key="1">
    <source>
        <dbReference type="ARBA" id="ARBA00022529"/>
    </source>
</evidence>
<keyword evidence="4" id="KW-1185">Reference proteome</keyword>
<dbReference type="GO" id="GO:0042742">
    <property type="term" value="P:defense response to bacterium"/>
    <property type="evidence" value="ECO:0007669"/>
    <property type="project" value="UniProtKB-KW"/>
</dbReference>
<protein>
    <submittedName>
        <fullName evidence="3">Uncharacterized protein</fullName>
    </submittedName>
</protein>
<dbReference type="Gene3D" id="1.10.530.40">
    <property type="match status" value="1"/>
</dbReference>